<protein>
    <submittedName>
        <fullName evidence="3">Uncharacterized protein</fullName>
    </submittedName>
</protein>
<name>A0A835XKC0_9CHLO</name>
<dbReference type="InterPro" id="IPR038789">
    <property type="entry name" value="LPA2-like"/>
</dbReference>
<sequence>MQTLLGAQLRLARPTLSRPGRSSLHVCASKGFGDAKTAPKAEPKGEAADAPSTSASIVSSADPESLEALEARIKSRRKKDVGKEAKVKVSAPAVDVATGKTAAPVESEAEALYLSFLSVYFFGVIGGGLALAAAGFLPEEADAFIMDQIYPSYSGFTVGFLIASSLYGLFKTGKLPGQSQRP</sequence>
<keyword evidence="2" id="KW-0472">Membrane</keyword>
<organism evidence="3 4">
    <name type="scientific">Edaphochlamys debaryana</name>
    <dbReference type="NCBI Taxonomy" id="47281"/>
    <lineage>
        <taxon>Eukaryota</taxon>
        <taxon>Viridiplantae</taxon>
        <taxon>Chlorophyta</taxon>
        <taxon>core chlorophytes</taxon>
        <taxon>Chlorophyceae</taxon>
        <taxon>CS clade</taxon>
        <taxon>Chlamydomonadales</taxon>
        <taxon>Chlamydomonadales incertae sedis</taxon>
        <taxon>Edaphochlamys</taxon>
    </lineage>
</organism>
<feature type="transmembrane region" description="Helical" evidence="2">
    <location>
        <begin position="111"/>
        <end position="137"/>
    </location>
</feature>
<gene>
    <name evidence="3" type="ORF">HYH03_016416</name>
</gene>
<evidence type="ECO:0000313" key="3">
    <source>
        <dbReference type="EMBL" id="KAG2484762.1"/>
    </source>
</evidence>
<feature type="compositionally biased region" description="Basic and acidic residues" evidence="1">
    <location>
        <begin position="37"/>
        <end position="47"/>
    </location>
</feature>
<evidence type="ECO:0000256" key="2">
    <source>
        <dbReference type="SAM" id="Phobius"/>
    </source>
</evidence>
<dbReference type="PANTHER" id="PTHR37385">
    <property type="entry name" value="PROTEIN LOW PSII ACCUMULATION 2, CHLOROPLASTIC"/>
    <property type="match status" value="1"/>
</dbReference>
<dbReference type="EMBL" id="JAEHOE010000142">
    <property type="protein sequence ID" value="KAG2484762.1"/>
    <property type="molecule type" value="Genomic_DNA"/>
</dbReference>
<keyword evidence="2" id="KW-0812">Transmembrane</keyword>
<keyword evidence="2" id="KW-1133">Transmembrane helix</keyword>
<reference evidence="3" key="1">
    <citation type="journal article" date="2020" name="bioRxiv">
        <title>Comparative genomics of Chlamydomonas.</title>
        <authorList>
            <person name="Craig R.J."/>
            <person name="Hasan A.R."/>
            <person name="Ness R.W."/>
            <person name="Keightley P.D."/>
        </authorList>
    </citation>
    <scope>NUCLEOTIDE SEQUENCE</scope>
    <source>
        <strain evidence="3">CCAP 11/70</strain>
    </source>
</reference>
<dbReference type="Proteomes" id="UP000612055">
    <property type="component" value="Unassembled WGS sequence"/>
</dbReference>
<evidence type="ECO:0000256" key="1">
    <source>
        <dbReference type="SAM" id="MobiDB-lite"/>
    </source>
</evidence>
<comment type="caution">
    <text evidence="3">The sequence shown here is derived from an EMBL/GenBank/DDBJ whole genome shotgun (WGS) entry which is preliminary data.</text>
</comment>
<evidence type="ECO:0000313" key="4">
    <source>
        <dbReference type="Proteomes" id="UP000612055"/>
    </source>
</evidence>
<dbReference type="AlphaFoldDB" id="A0A835XKC0"/>
<feature type="region of interest" description="Disordered" evidence="1">
    <location>
        <begin position="33"/>
        <end position="64"/>
    </location>
</feature>
<dbReference type="PANTHER" id="PTHR37385:SF2">
    <property type="entry name" value="PROTEIN LPA2"/>
    <property type="match status" value="1"/>
</dbReference>
<keyword evidence="4" id="KW-1185">Reference proteome</keyword>
<dbReference type="OrthoDB" id="568307at2759"/>
<accession>A0A835XKC0</accession>
<proteinExistence type="predicted"/>
<feature type="transmembrane region" description="Helical" evidence="2">
    <location>
        <begin position="149"/>
        <end position="170"/>
    </location>
</feature>